<dbReference type="PANTHER" id="PTHR22604:SF105">
    <property type="entry name" value="TRANS-1,2-DIHYDROBENZENE-1,2-DIOL DEHYDROGENASE"/>
    <property type="match status" value="1"/>
</dbReference>
<keyword evidence="2" id="KW-0560">Oxidoreductase</keyword>
<evidence type="ECO:0000313" key="13">
    <source>
        <dbReference type="EMBL" id="CAD7241200.1"/>
    </source>
</evidence>
<dbReference type="GO" id="GO:0047115">
    <property type="term" value="F:trans-1,2-dihydrobenzene-1,2-diol dehydrogenase activity"/>
    <property type="evidence" value="ECO:0007669"/>
    <property type="project" value="UniProtKB-EC"/>
</dbReference>
<dbReference type="PANTHER" id="PTHR22604">
    <property type="entry name" value="OXIDOREDUCTASES"/>
    <property type="match status" value="1"/>
</dbReference>
<evidence type="ECO:0000259" key="12">
    <source>
        <dbReference type="Pfam" id="PF22725"/>
    </source>
</evidence>
<proteinExistence type="inferred from homology"/>
<name>A0A7R8ZY31_9CRUS</name>
<dbReference type="OrthoDB" id="2129491at2759"/>
<dbReference type="EMBL" id="LR899626">
    <property type="protein sequence ID" value="CAD7241200.1"/>
    <property type="molecule type" value="Genomic_DNA"/>
</dbReference>
<dbReference type="SUPFAM" id="SSF55347">
    <property type="entry name" value="Glyceraldehyde-3-phosphate dehydrogenase-like, C-terminal domain"/>
    <property type="match status" value="1"/>
</dbReference>
<comment type="catalytic activity">
    <reaction evidence="9">
        <text>(1R,2R)-1,2-dihydrobenzene-1,2-diol + NADP(+) = catechol + NADPH + H(+)</text>
        <dbReference type="Rhea" id="RHEA:16729"/>
        <dbReference type="ChEBI" id="CHEBI:10702"/>
        <dbReference type="ChEBI" id="CHEBI:15378"/>
        <dbReference type="ChEBI" id="CHEBI:18135"/>
        <dbReference type="ChEBI" id="CHEBI:57783"/>
        <dbReference type="ChEBI" id="CHEBI:58349"/>
        <dbReference type="EC" id="1.3.1.20"/>
    </reaction>
</comment>
<dbReference type="EMBL" id="CAJPEV010000109">
    <property type="protein sequence ID" value="CAG0880703.1"/>
    <property type="molecule type" value="Genomic_DNA"/>
</dbReference>
<comment type="catalytic activity">
    <reaction evidence="10">
        <text>D-xylose + NADP(+) = D-xylono-1,5-lactone + NADPH + H(+)</text>
        <dbReference type="Rhea" id="RHEA:22000"/>
        <dbReference type="ChEBI" id="CHEBI:15378"/>
        <dbReference type="ChEBI" id="CHEBI:15867"/>
        <dbReference type="ChEBI" id="CHEBI:53455"/>
        <dbReference type="ChEBI" id="CHEBI:57783"/>
        <dbReference type="ChEBI" id="CHEBI:58349"/>
        <dbReference type="EC" id="1.1.1.179"/>
    </reaction>
</comment>
<protein>
    <recommendedName>
        <fullName evidence="5">Trans-1,2-dihydrobenzene-1,2-diol dehydrogenase</fullName>
        <ecNumber evidence="4">1.1.1.179</ecNumber>
        <ecNumber evidence="3">1.3.1.20</ecNumber>
    </recommendedName>
    <alternativeName>
        <fullName evidence="8">D-xylose 1-dehydrogenase</fullName>
    </alternativeName>
    <alternativeName>
        <fullName evidence="7">D-xylose-NADP dehydrogenase</fullName>
    </alternativeName>
    <alternativeName>
        <fullName evidence="6">Dimeric dihydrodiol dehydrogenase</fullName>
    </alternativeName>
</protein>
<accession>A0A7R8ZY31</accession>
<evidence type="ECO:0000256" key="5">
    <source>
        <dbReference type="ARBA" id="ARBA00040603"/>
    </source>
</evidence>
<evidence type="ECO:0000256" key="6">
    <source>
        <dbReference type="ARBA" id="ARBA00042926"/>
    </source>
</evidence>
<evidence type="ECO:0000256" key="3">
    <source>
        <dbReference type="ARBA" id="ARBA00038853"/>
    </source>
</evidence>
<evidence type="ECO:0000256" key="8">
    <source>
        <dbReference type="ARBA" id="ARBA00043025"/>
    </source>
</evidence>
<keyword evidence="14" id="KW-1185">Reference proteome</keyword>
<gene>
    <name evidence="13" type="ORF">DSTB1V02_LOCUS1200</name>
</gene>
<dbReference type="Pfam" id="PF22725">
    <property type="entry name" value="GFO_IDH_MocA_C3"/>
    <property type="match status" value="1"/>
</dbReference>
<dbReference type="Gene3D" id="3.40.50.720">
    <property type="entry name" value="NAD(P)-binding Rossmann-like Domain"/>
    <property type="match status" value="1"/>
</dbReference>
<feature type="domain" description="GFO/IDH/MocA-like oxidoreductase" evidence="12">
    <location>
        <begin position="118"/>
        <end position="234"/>
    </location>
</feature>
<evidence type="ECO:0000256" key="1">
    <source>
        <dbReference type="ARBA" id="ARBA00010928"/>
    </source>
</evidence>
<evidence type="ECO:0000256" key="10">
    <source>
        <dbReference type="ARBA" id="ARBA00049233"/>
    </source>
</evidence>
<dbReference type="InterPro" id="IPR055170">
    <property type="entry name" value="GFO_IDH_MocA-like_dom"/>
</dbReference>
<dbReference type="Proteomes" id="UP000677054">
    <property type="component" value="Unassembled WGS sequence"/>
</dbReference>
<evidence type="ECO:0000313" key="14">
    <source>
        <dbReference type="Proteomes" id="UP000677054"/>
    </source>
</evidence>
<dbReference type="Pfam" id="PF01408">
    <property type="entry name" value="GFO_IDH_MocA"/>
    <property type="match status" value="1"/>
</dbReference>
<dbReference type="InterPro" id="IPR050984">
    <property type="entry name" value="Gfo/Idh/MocA_domain"/>
</dbReference>
<dbReference type="InterPro" id="IPR036291">
    <property type="entry name" value="NAD(P)-bd_dom_sf"/>
</dbReference>
<dbReference type="GO" id="GO:0000166">
    <property type="term" value="F:nucleotide binding"/>
    <property type="evidence" value="ECO:0007669"/>
    <property type="project" value="InterPro"/>
</dbReference>
<evidence type="ECO:0000256" key="7">
    <source>
        <dbReference type="ARBA" id="ARBA00042988"/>
    </source>
</evidence>
<organism evidence="13">
    <name type="scientific">Darwinula stevensoni</name>
    <dbReference type="NCBI Taxonomy" id="69355"/>
    <lineage>
        <taxon>Eukaryota</taxon>
        <taxon>Metazoa</taxon>
        <taxon>Ecdysozoa</taxon>
        <taxon>Arthropoda</taxon>
        <taxon>Crustacea</taxon>
        <taxon>Oligostraca</taxon>
        <taxon>Ostracoda</taxon>
        <taxon>Podocopa</taxon>
        <taxon>Podocopida</taxon>
        <taxon>Darwinulocopina</taxon>
        <taxon>Darwinuloidea</taxon>
        <taxon>Darwinulidae</taxon>
        <taxon>Darwinula</taxon>
    </lineage>
</organism>
<dbReference type="GO" id="GO:0047837">
    <property type="term" value="F:D-xylose 1-dehydrogenase (NADP+) activity"/>
    <property type="evidence" value="ECO:0007669"/>
    <property type="project" value="UniProtKB-EC"/>
</dbReference>
<comment type="similarity">
    <text evidence="1">Belongs to the Gfo/Idh/MocA family.</text>
</comment>
<evidence type="ECO:0000256" key="4">
    <source>
        <dbReference type="ARBA" id="ARBA00038984"/>
    </source>
</evidence>
<dbReference type="EC" id="1.3.1.20" evidence="3"/>
<dbReference type="EC" id="1.1.1.179" evidence="4"/>
<dbReference type="AlphaFoldDB" id="A0A7R8ZY31"/>
<dbReference type="SUPFAM" id="SSF51735">
    <property type="entry name" value="NAD(P)-binding Rossmann-fold domains"/>
    <property type="match status" value="1"/>
</dbReference>
<evidence type="ECO:0000259" key="11">
    <source>
        <dbReference type="Pfam" id="PF01408"/>
    </source>
</evidence>
<reference evidence="13" key="1">
    <citation type="submission" date="2020-11" db="EMBL/GenBank/DDBJ databases">
        <authorList>
            <person name="Tran Van P."/>
        </authorList>
    </citation>
    <scope>NUCLEOTIDE SEQUENCE</scope>
</reference>
<evidence type="ECO:0000256" key="2">
    <source>
        <dbReference type="ARBA" id="ARBA00023002"/>
    </source>
</evidence>
<sequence>MERFRNLFDNLAQCVDTRFPEISEPWQLLVDSIYEDSVTSLAHGTKILILFQVEVVYVGAINTAHIEISKMALDHGKAVLCEKPLGLNLGQSKEIIHRAQEMQLFLMEGMWSRCNPVHRKLAEEIQAGTIGEVMHSYGSFGVPISNPGSRVREKELGGSAVLDIGIYLIQALLLCMGDEKPTAIVATGHKNDQNVDEVIACNLQFKNGRSATLDMNSTLQLPNEFYVAGTKGIMKLSSPFWCSNQMEGPNGVYEVPKIPGDYVFNNSGFLVYEADEVRRCLRQATLVSGQKESPLVPHSLSLLMADIMEEIRNQIGAETYY</sequence>
<feature type="domain" description="Gfo/Idh/MocA-like oxidoreductase N-terminal" evidence="11">
    <location>
        <begin position="52"/>
        <end position="109"/>
    </location>
</feature>
<dbReference type="InterPro" id="IPR000683">
    <property type="entry name" value="Gfo/Idh/MocA-like_OxRdtase_N"/>
</dbReference>
<evidence type="ECO:0000256" key="9">
    <source>
        <dbReference type="ARBA" id="ARBA00047423"/>
    </source>
</evidence>
<dbReference type="Gene3D" id="3.30.360.10">
    <property type="entry name" value="Dihydrodipicolinate Reductase, domain 2"/>
    <property type="match status" value="1"/>
</dbReference>